<gene>
    <name evidence="1" type="ORF">E2C01_080112</name>
</gene>
<dbReference type="Proteomes" id="UP000324222">
    <property type="component" value="Unassembled WGS sequence"/>
</dbReference>
<comment type="caution">
    <text evidence="1">The sequence shown here is derived from an EMBL/GenBank/DDBJ whole genome shotgun (WGS) entry which is preliminary data.</text>
</comment>
<organism evidence="1 2">
    <name type="scientific">Portunus trituberculatus</name>
    <name type="common">Swimming crab</name>
    <name type="synonym">Neptunus trituberculatus</name>
    <dbReference type="NCBI Taxonomy" id="210409"/>
    <lineage>
        <taxon>Eukaryota</taxon>
        <taxon>Metazoa</taxon>
        <taxon>Ecdysozoa</taxon>
        <taxon>Arthropoda</taxon>
        <taxon>Crustacea</taxon>
        <taxon>Multicrustacea</taxon>
        <taxon>Malacostraca</taxon>
        <taxon>Eumalacostraca</taxon>
        <taxon>Eucarida</taxon>
        <taxon>Decapoda</taxon>
        <taxon>Pleocyemata</taxon>
        <taxon>Brachyura</taxon>
        <taxon>Eubrachyura</taxon>
        <taxon>Portunoidea</taxon>
        <taxon>Portunidae</taxon>
        <taxon>Portuninae</taxon>
        <taxon>Portunus</taxon>
    </lineage>
</organism>
<dbReference type="AlphaFoldDB" id="A0A5B7INE9"/>
<dbReference type="EMBL" id="VSRR010068136">
    <property type="protein sequence ID" value="MPC85342.1"/>
    <property type="molecule type" value="Genomic_DNA"/>
</dbReference>
<name>A0A5B7INE9_PORTR</name>
<sequence length="80" mass="9038">MSLQVSQRSVSHGGRQLGYGAAVILEFNRQLFISEGAASSRHLPYRGRWVRDVGRCFHKGNDQTCLPRHQLLPRGDVYSL</sequence>
<accession>A0A5B7INE9</accession>
<evidence type="ECO:0000313" key="2">
    <source>
        <dbReference type="Proteomes" id="UP000324222"/>
    </source>
</evidence>
<protein>
    <submittedName>
        <fullName evidence="1">Uncharacterized protein</fullName>
    </submittedName>
</protein>
<reference evidence="1 2" key="1">
    <citation type="submission" date="2019-05" db="EMBL/GenBank/DDBJ databases">
        <title>Another draft genome of Portunus trituberculatus and its Hox gene families provides insights of decapod evolution.</title>
        <authorList>
            <person name="Jeong J.-H."/>
            <person name="Song I."/>
            <person name="Kim S."/>
            <person name="Choi T."/>
            <person name="Kim D."/>
            <person name="Ryu S."/>
            <person name="Kim W."/>
        </authorList>
    </citation>
    <scope>NUCLEOTIDE SEQUENCE [LARGE SCALE GENOMIC DNA]</scope>
    <source>
        <tissue evidence="1">Muscle</tissue>
    </source>
</reference>
<proteinExistence type="predicted"/>
<evidence type="ECO:0000313" key="1">
    <source>
        <dbReference type="EMBL" id="MPC85342.1"/>
    </source>
</evidence>
<keyword evidence="2" id="KW-1185">Reference proteome</keyword>